<dbReference type="PANTHER" id="PTHR32322">
    <property type="entry name" value="INNER MEMBRANE TRANSPORTER"/>
    <property type="match status" value="1"/>
</dbReference>
<dbReference type="RefSeq" id="WP_180281119.1">
    <property type="nucleotide sequence ID" value="NZ_JABFDB010000002.1"/>
</dbReference>
<feature type="domain" description="EamA" evidence="6">
    <location>
        <begin position="6"/>
        <end position="133"/>
    </location>
</feature>
<gene>
    <name evidence="7" type="ORF">HND93_06590</name>
</gene>
<proteinExistence type="predicted"/>
<name>A0ABX2T823_9PROT</name>
<feature type="transmembrane region" description="Helical" evidence="5">
    <location>
        <begin position="267"/>
        <end position="285"/>
    </location>
</feature>
<dbReference type="Proteomes" id="UP000584642">
    <property type="component" value="Unassembled WGS sequence"/>
</dbReference>
<dbReference type="InterPro" id="IPR000620">
    <property type="entry name" value="EamA_dom"/>
</dbReference>
<dbReference type="Pfam" id="PF00892">
    <property type="entry name" value="EamA"/>
    <property type="match status" value="2"/>
</dbReference>
<evidence type="ECO:0000259" key="6">
    <source>
        <dbReference type="Pfam" id="PF00892"/>
    </source>
</evidence>
<dbReference type="InterPro" id="IPR037185">
    <property type="entry name" value="EmrE-like"/>
</dbReference>
<feature type="transmembrane region" description="Helical" evidence="5">
    <location>
        <begin position="88"/>
        <end position="109"/>
    </location>
</feature>
<keyword evidence="4 5" id="KW-0472">Membrane</keyword>
<comment type="subcellular location">
    <subcellularLocation>
        <location evidence="1">Membrane</location>
        <topology evidence="1">Multi-pass membrane protein</topology>
    </subcellularLocation>
</comment>
<evidence type="ECO:0000256" key="5">
    <source>
        <dbReference type="SAM" id="Phobius"/>
    </source>
</evidence>
<keyword evidence="8" id="KW-1185">Reference proteome</keyword>
<evidence type="ECO:0000256" key="4">
    <source>
        <dbReference type="ARBA" id="ARBA00023136"/>
    </source>
</evidence>
<comment type="caution">
    <text evidence="7">The sequence shown here is derived from an EMBL/GenBank/DDBJ whole genome shotgun (WGS) entry which is preliminary data.</text>
</comment>
<keyword evidence="3 5" id="KW-1133">Transmembrane helix</keyword>
<dbReference type="InterPro" id="IPR050638">
    <property type="entry name" value="AA-Vitamin_Transporters"/>
</dbReference>
<feature type="transmembrane region" description="Helical" evidence="5">
    <location>
        <begin position="7"/>
        <end position="27"/>
    </location>
</feature>
<feature type="transmembrane region" description="Helical" evidence="5">
    <location>
        <begin position="175"/>
        <end position="194"/>
    </location>
</feature>
<protein>
    <submittedName>
        <fullName evidence="7">EamA family transporter</fullName>
    </submittedName>
</protein>
<feature type="transmembrane region" description="Helical" evidence="5">
    <location>
        <begin position="206"/>
        <end position="234"/>
    </location>
</feature>
<feature type="transmembrane region" description="Helical" evidence="5">
    <location>
        <begin position="241"/>
        <end position="261"/>
    </location>
</feature>
<keyword evidence="2 5" id="KW-0812">Transmembrane</keyword>
<evidence type="ECO:0000256" key="2">
    <source>
        <dbReference type="ARBA" id="ARBA00022692"/>
    </source>
</evidence>
<feature type="domain" description="EamA" evidence="6">
    <location>
        <begin position="146"/>
        <end position="284"/>
    </location>
</feature>
<accession>A0ABX2T823</accession>
<organism evidence="7 8">
    <name type="scientific">Azospirillum oleiclasticum</name>
    <dbReference type="NCBI Taxonomy" id="2735135"/>
    <lineage>
        <taxon>Bacteria</taxon>
        <taxon>Pseudomonadati</taxon>
        <taxon>Pseudomonadota</taxon>
        <taxon>Alphaproteobacteria</taxon>
        <taxon>Rhodospirillales</taxon>
        <taxon>Azospirillaceae</taxon>
        <taxon>Azospirillum</taxon>
    </lineage>
</organism>
<feature type="transmembrane region" description="Helical" evidence="5">
    <location>
        <begin position="33"/>
        <end position="55"/>
    </location>
</feature>
<evidence type="ECO:0000313" key="7">
    <source>
        <dbReference type="EMBL" id="NYZ19373.1"/>
    </source>
</evidence>
<evidence type="ECO:0000256" key="1">
    <source>
        <dbReference type="ARBA" id="ARBA00004141"/>
    </source>
</evidence>
<sequence length="297" mass="30764">MPIRHIALALLVAAVWGFNFVVIKVGLRDFPPILFSCLRFALAATPLLVLGFAGGPPVAWRYVLGIGMMLGVVKFSLLFVGMDMGMPAGLSSLLLQAQAFFTVLFAAVAMGDRPGPRQLSGMALAFGGIAVIGTDLTGAGTGSLAALALVIAAAAAWGVSNIMMKRAAAPDLLRLMLWVSLVPPLPLLALSLTVEGPQRVGDALAGLSWLGLGCLAYIAVLATLFGFAAWGFLLRHHPASLVAPFTLLVPVFGMSSGALLLGETVSATKMAGAALIMLGLAVTVLRPPRLLTRRATP</sequence>
<evidence type="ECO:0000313" key="8">
    <source>
        <dbReference type="Proteomes" id="UP000584642"/>
    </source>
</evidence>
<evidence type="ECO:0000256" key="3">
    <source>
        <dbReference type="ARBA" id="ARBA00022989"/>
    </source>
</evidence>
<reference evidence="7 8" key="1">
    <citation type="submission" date="2020-05" db="EMBL/GenBank/DDBJ databases">
        <title>Azospirillum oleiclasticum sp. nov, a nitrogen-fixing and heavy crude oil-emulsifying bacterium isolated from the crude oil of Yumen Oilfield.</title>
        <authorList>
            <person name="Wu D."/>
            <person name="Cai M."/>
            <person name="Zhang X."/>
        </authorList>
    </citation>
    <scope>NUCLEOTIDE SEQUENCE [LARGE SCALE GENOMIC DNA]</scope>
    <source>
        <strain evidence="7 8">ROY-1-1-2</strain>
    </source>
</reference>
<dbReference type="PANTHER" id="PTHR32322:SF9">
    <property type="entry name" value="AMINO-ACID METABOLITE EFFLUX PUMP-RELATED"/>
    <property type="match status" value="1"/>
</dbReference>
<dbReference type="EMBL" id="JABFDB010000002">
    <property type="protein sequence ID" value="NYZ19373.1"/>
    <property type="molecule type" value="Genomic_DNA"/>
</dbReference>
<feature type="transmembrane region" description="Helical" evidence="5">
    <location>
        <begin position="62"/>
        <end position="82"/>
    </location>
</feature>
<dbReference type="SUPFAM" id="SSF103481">
    <property type="entry name" value="Multidrug resistance efflux transporter EmrE"/>
    <property type="match status" value="2"/>
</dbReference>
<feature type="transmembrane region" description="Helical" evidence="5">
    <location>
        <begin position="144"/>
        <end position="163"/>
    </location>
</feature>